<evidence type="ECO:0000256" key="6">
    <source>
        <dbReference type="ARBA" id="ARBA00038045"/>
    </source>
</evidence>
<dbReference type="RefSeq" id="XP_008719499.1">
    <property type="nucleotide sequence ID" value="XM_008721277.1"/>
</dbReference>
<dbReference type="HOGENOM" id="CLU_022491_0_1_1"/>
<feature type="compositionally biased region" description="Gly residues" evidence="7">
    <location>
        <begin position="294"/>
        <end position="303"/>
    </location>
</feature>
<dbReference type="eggNOG" id="ENOG502S1B4">
    <property type="taxonomic scope" value="Eukaryota"/>
</dbReference>
<dbReference type="GeneID" id="19974291"/>
<dbReference type="OrthoDB" id="1746739at2759"/>
<keyword evidence="4" id="KW-0804">Transcription</keyword>
<feature type="region of interest" description="Disordered" evidence="7">
    <location>
        <begin position="414"/>
        <end position="487"/>
    </location>
</feature>
<evidence type="ECO:0000256" key="4">
    <source>
        <dbReference type="ARBA" id="ARBA00023163"/>
    </source>
</evidence>
<evidence type="ECO:0000256" key="2">
    <source>
        <dbReference type="ARBA" id="ARBA00022969"/>
    </source>
</evidence>
<evidence type="ECO:0000256" key="5">
    <source>
        <dbReference type="ARBA" id="ARBA00023242"/>
    </source>
</evidence>
<dbReference type="InterPro" id="IPR021740">
    <property type="entry name" value="Velvet"/>
</dbReference>
<dbReference type="PANTHER" id="PTHR33572">
    <property type="entry name" value="SPORE DEVELOPMENT REGULATOR VOSA"/>
    <property type="match status" value="1"/>
</dbReference>
<dbReference type="Proteomes" id="UP000030752">
    <property type="component" value="Unassembled WGS sequence"/>
</dbReference>
<accession>W2RRI8</accession>
<feature type="compositionally biased region" description="Low complexity" evidence="7">
    <location>
        <begin position="34"/>
        <end position="45"/>
    </location>
</feature>
<evidence type="ECO:0000256" key="7">
    <source>
        <dbReference type="SAM" id="MobiDB-lite"/>
    </source>
</evidence>
<dbReference type="InParanoid" id="W2RRI8"/>
<comment type="subcellular location">
    <subcellularLocation>
        <location evidence="1">Nucleus</location>
    </subcellularLocation>
</comment>
<dbReference type="Gene3D" id="2.60.40.3960">
    <property type="entry name" value="Velvet domain"/>
    <property type="match status" value="2"/>
</dbReference>
<organism evidence="9 10">
    <name type="scientific">Cyphellophora europaea (strain CBS 101466)</name>
    <name type="common">Phialophora europaea</name>
    <dbReference type="NCBI Taxonomy" id="1220924"/>
    <lineage>
        <taxon>Eukaryota</taxon>
        <taxon>Fungi</taxon>
        <taxon>Dikarya</taxon>
        <taxon>Ascomycota</taxon>
        <taxon>Pezizomycotina</taxon>
        <taxon>Eurotiomycetes</taxon>
        <taxon>Chaetothyriomycetidae</taxon>
        <taxon>Chaetothyriales</taxon>
        <taxon>Cyphellophoraceae</taxon>
        <taxon>Cyphellophora</taxon>
    </lineage>
</organism>
<gene>
    <name evidence="9" type="ORF">HMPREF1541_06952</name>
</gene>
<comment type="similarity">
    <text evidence="6">Belongs to the velvet family. VelB subfamily.</text>
</comment>
<evidence type="ECO:0000259" key="8">
    <source>
        <dbReference type="PROSITE" id="PS51821"/>
    </source>
</evidence>
<dbReference type="GO" id="GO:0030435">
    <property type="term" value="P:sporulation resulting in formation of a cellular spore"/>
    <property type="evidence" value="ECO:0007669"/>
    <property type="project" value="UniProtKB-KW"/>
</dbReference>
<feature type="compositionally biased region" description="Pro residues" evidence="7">
    <location>
        <begin position="16"/>
        <end position="33"/>
    </location>
</feature>
<protein>
    <recommendedName>
        <fullName evidence="8">Velvet domain-containing protein</fullName>
    </recommendedName>
</protein>
<feature type="compositionally biased region" description="Polar residues" evidence="7">
    <location>
        <begin position="460"/>
        <end position="476"/>
    </location>
</feature>
<evidence type="ECO:0000313" key="10">
    <source>
        <dbReference type="Proteomes" id="UP000030752"/>
    </source>
</evidence>
<feature type="compositionally biased region" description="Polar residues" evidence="7">
    <location>
        <begin position="92"/>
        <end position="113"/>
    </location>
</feature>
<dbReference type="InterPro" id="IPR038491">
    <property type="entry name" value="Velvet_dom_sf"/>
</dbReference>
<feature type="region of interest" description="Disordered" evidence="7">
    <location>
        <begin position="1"/>
        <end position="129"/>
    </location>
</feature>
<dbReference type="PROSITE" id="PS51821">
    <property type="entry name" value="VELVET"/>
    <property type="match status" value="1"/>
</dbReference>
<dbReference type="Pfam" id="PF11754">
    <property type="entry name" value="Velvet"/>
    <property type="match status" value="1"/>
</dbReference>
<dbReference type="AlphaFoldDB" id="W2RRI8"/>
<reference evidence="9 10" key="1">
    <citation type="submission" date="2013-03" db="EMBL/GenBank/DDBJ databases">
        <title>The Genome Sequence of Phialophora europaea CBS 101466.</title>
        <authorList>
            <consortium name="The Broad Institute Genomics Platform"/>
            <person name="Cuomo C."/>
            <person name="de Hoog S."/>
            <person name="Gorbushina A."/>
            <person name="Walker B."/>
            <person name="Young S.K."/>
            <person name="Zeng Q."/>
            <person name="Gargeya S."/>
            <person name="Fitzgerald M."/>
            <person name="Haas B."/>
            <person name="Abouelleil A."/>
            <person name="Allen A.W."/>
            <person name="Alvarado L."/>
            <person name="Arachchi H.M."/>
            <person name="Berlin A.M."/>
            <person name="Chapman S.B."/>
            <person name="Gainer-Dewar J."/>
            <person name="Goldberg J."/>
            <person name="Griggs A."/>
            <person name="Gujja S."/>
            <person name="Hansen M."/>
            <person name="Howarth C."/>
            <person name="Imamovic A."/>
            <person name="Ireland A."/>
            <person name="Larimer J."/>
            <person name="McCowan C."/>
            <person name="Murphy C."/>
            <person name="Pearson M."/>
            <person name="Poon T.W."/>
            <person name="Priest M."/>
            <person name="Roberts A."/>
            <person name="Saif S."/>
            <person name="Shea T."/>
            <person name="Sisk P."/>
            <person name="Sykes S."/>
            <person name="Wortman J."/>
            <person name="Nusbaum C."/>
            <person name="Birren B."/>
        </authorList>
    </citation>
    <scope>NUCLEOTIDE SEQUENCE [LARGE SCALE GENOMIC DNA]</scope>
    <source>
        <strain evidence="9 10">CBS 101466</strain>
    </source>
</reference>
<dbReference type="STRING" id="1220924.W2RRI8"/>
<keyword evidence="10" id="KW-1185">Reference proteome</keyword>
<keyword evidence="2" id="KW-0749">Sporulation</keyword>
<name>W2RRI8_CYPE1</name>
<keyword evidence="3" id="KW-0805">Transcription regulation</keyword>
<dbReference type="PANTHER" id="PTHR33572:SF3">
    <property type="entry name" value="VELVET COMPLEX SUBUNIT B"/>
    <property type="match status" value="1"/>
</dbReference>
<evidence type="ECO:0000313" key="9">
    <source>
        <dbReference type="EMBL" id="ETN38910.1"/>
    </source>
</evidence>
<feature type="domain" description="Velvet" evidence="8">
    <location>
        <begin position="143"/>
        <end position="426"/>
    </location>
</feature>
<evidence type="ECO:0000256" key="1">
    <source>
        <dbReference type="ARBA" id="ARBA00004123"/>
    </source>
</evidence>
<dbReference type="EMBL" id="KB822722">
    <property type="protein sequence ID" value="ETN38910.1"/>
    <property type="molecule type" value="Genomic_DNA"/>
</dbReference>
<feature type="compositionally biased region" description="Basic and acidic residues" evidence="7">
    <location>
        <begin position="426"/>
        <end position="435"/>
    </location>
</feature>
<evidence type="ECO:0000256" key="3">
    <source>
        <dbReference type="ARBA" id="ARBA00023015"/>
    </source>
</evidence>
<dbReference type="VEuPathDB" id="FungiDB:HMPREF1541_06952"/>
<sequence>MAYSSHSGWPAATHYGPPPPQPPQQHPPPPPQQPRQYSQPPQQYQPAPPPVQQYHAQQSQPRGYAPTQSPYQNGPHLPPPHQRPGSERTPLSIPQQPPNYASTQDYPQSSGGPTRSLPPSTPSDEGNSALERARAVGEPFPISRSLNGYAFALQVIQEPDRARMCGFGDKDRRPISPPPCIRLLIMDEKTGVEIDYNKIEDLSRFILVVDLADVDTLKESNMVVHLSGNNPAIGSSERGAFPPTHSTIPSNVPQPRDFDVPRVQAYQNSQFHGNVSSTGFGGLLNGNGHSTNGSYGGAPGPGYGIPPPSQSNPPQSCSRNLIGSLSATSFKLNDPAEKTGLWFIFQDLSIRTEGVFRLKFTFFDLMCQLQPMGPSSGERLAEFAPMLASIYSKPFQVWSAKKFPGVRPTTELSQTFADQGIKIPVRKNEGKGDDKKRKRGRNGESDDEDAEPEEENEADQWSQQPDSYPPHTSQYHQIAGQYRPPGQ</sequence>
<proteinExistence type="inferred from homology"/>
<feature type="compositionally biased region" description="Acidic residues" evidence="7">
    <location>
        <begin position="445"/>
        <end position="458"/>
    </location>
</feature>
<dbReference type="InterPro" id="IPR037525">
    <property type="entry name" value="Velvet_dom"/>
</dbReference>
<dbReference type="GO" id="GO:0005634">
    <property type="term" value="C:nucleus"/>
    <property type="evidence" value="ECO:0007669"/>
    <property type="project" value="UniProtKB-SubCell"/>
</dbReference>
<feature type="region of interest" description="Disordered" evidence="7">
    <location>
        <begin position="291"/>
        <end position="318"/>
    </location>
</feature>
<keyword evidence="5" id="KW-0539">Nucleus</keyword>